<keyword evidence="5" id="KW-1185">Reference proteome</keyword>
<evidence type="ECO:0000256" key="1">
    <source>
        <dbReference type="ARBA" id="ARBA00004141"/>
    </source>
</evidence>
<feature type="transmembrane region" description="Helical" evidence="3">
    <location>
        <begin position="202"/>
        <end position="223"/>
    </location>
</feature>
<dbReference type="GeneID" id="25322388"/>
<feature type="transmembrane region" description="Helical" evidence="3">
    <location>
        <begin position="47"/>
        <end position="71"/>
    </location>
</feature>
<evidence type="ECO:0008006" key="6">
    <source>
        <dbReference type="Google" id="ProtNLM"/>
    </source>
</evidence>
<feature type="transmembrane region" description="Helical" evidence="3">
    <location>
        <begin position="170"/>
        <end position="190"/>
    </location>
</feature>
<evidence type="ECO:0000256" key="3">
    <source>
        <dbReference type="SAM" id="Phobius"/>
    </source>
</evidence>
<protein>
    <recommendedName>
        <fullName evidence="6">Major facilitator superfamily (MFS) profile domain-containing protein</fullName>
    </recommendedName>
</protein>
<dbReference type="Pfam" id="PF07690">
    <property type="entry name" value="MFS_1"/>
    <property type="match status" value="1"/>
</dbReference>
<feature type="transmembrane region" description="Helical" evidence="3">
    <location>
        <begin position="339"/>
        <end position="361"/>
    </location>
</feature>
<evidence type="ECO:0000313" key="5">
    <source>
        <dbReference type="Proteomes" id="UP000054342"/>
    </source>
</evidence>
<comment type="subcellular location">
    <subcellularLocation>
        <location evidence="1">Membrane</location>
        <topology evidence="1">Multi-pass membrane protein</topology>
    </subcellularLocation>
</comment>
<dbReference type="Proteomes" id="UP000054342">
    <property type="component" value="Unassembled WGS sequence"/>
</dbReference>
<dbReference type="GO" id="GO:0022857">
    <property type="term" value="F:transmembrane transporter activity"/>
    <property type="evidence" value="ECO:0007669"/>
    <property type="project" value="InterPro"/>
</dbReference>
<feature type="transmembrane region" description="Helical" evidence="3">
    <location>
        <begin position="83"/>
        <end position="106"/>
    </location>
</feature>
<proteinExistence type="inferred from homology"/>
<dbReference type="HOGENOM" id="CLU_001265_1_1_1"/>
<dbReference type="RefSeq" id="XP_013320832.1">
    <property type="nucleotide sequence ID" value="XM_013465378.1"/>
</dbReference>
<dbReference type="GO" id="GO:0016020">
    <property type="term" value="C:membrane"/>
    <property type="evidence" value="ECO:0007669"/>
    <property type="project" value="UniProtKB-SubCell"/>
</dbReference>
<sequence>MHGRTQHEVVAQGCSGSHELSNNHDRREVAVPSSEEQAGNTTGLLRVFGCFLIFVNIWGFVFIFGVFQSFYELSYIPSESPSSISWVGTVQSALLSMIGVLAGPLFDLGAYRLMTVTGALLVLVGLFMLSLSTAYYQIFLSQGVCIGIGGGLLYVPSLALVSTSFKKRRALALGTLTYGIGIGGVVYVAAFQSLLPRVGFAWTVRVLGFIATAVFGLAVPILVSNSPTKQTSSSPCRLFDKAALQDLPFLIYSLASFIIFLGYLIPFFYVPSYAQVVLQTPASTGFWALAVSSATSIAGRLGSALVAQRLGIMISWVACSAISATLCFCWIFVHSVQSLYAFCALYGCFSGALVALPPAIFPKICKDANQLGTWMGMGWFASGISFLIGAPIAGVLIKVNVTGSNGYNFLAVQLMSGLLLGLGTVCLVALWVLLVKVRGERLLV</sequence>
<feature type="transmembrane region" description="Helical" evidence="3">
    <location>
        <begin position="249"/>
        <end position="270"/>
    </location>
</feature>
<organism evidence="4 5">
    <name type="scientific">Exophiala xenobiotica</name>
    <dbReference type="NCBI Taxonomy" id="348802"/>
    <lineage>
        <taxon>Eukaryota</taxon>
        <taxon>Fungi</taxon>
        <taxon>Dikarya</taxon>
        <taxon>Ascomycota</taxon>
        <taxon>Pezizomycotina</taxon>
        <taxon>Eurotiomycetes</taxon>
        <taxon>Chaetothyriomycetidae</taxon>
        <taxon>Chaetothyriales</taxon>
        <taxon>Herpotrichiellaceae</taxon>
        <taxon>Exophiala</taxon>
    </lineage>
</organism>
<feature type="transmembrane region" description="Helical" evidence="3">
    <location>
        <begin position="373"/>
        <end position="397"/>
    </location>
</feature>
<dbReference type="PANTHER" id="PTHR11360:SF252">
    <property type="entry name" value="MAJOR FACILITATOR SUPERFAMILY (MFS) PROFILE DOMAIN-CONTAINING PROTEIN-RELATED"/>
    <property type="match status" value="1"/>
</dbReference>
<dbReference type="AlphaFoldDB" id="A0A0D2EWX6"/>
<comment type="similarity">
    <text evidence="2">Belongs to the major facilitator superfamily. Monocarboxylate porter (TC 2.A.1.13) family.</text>
</comment>
<dbReference type="InterPro" id="IPR011701">
    <property type="entry name" value="MFS"/>
</dbReference>
<reference evidence="4 5" key="1">
    <citation type="submission" date="2015-01" db="EMBL/GenBank/DDBJ databases">
        <title>The Genome Sequence of Exophiala xenobiotica CBS118157.</title>
        <authorList>
            <consortium name="The Broad Institute Genomics Platform"/>
            <person name="Cuomo C."/>
            <person name="de Hoog S."/>
            <person name="Gorbushina A."/>
            <person name="Stielow B."/>
            <person name="Teixiera M."/>
            <person name="Abouelleil A."/>
            <person name="Chapman S.B."/>
            <person name="Priest M."/>
            <person name="Young S.K."/>
            <person name="Wortman J."/>
            <person name="Nusbaum C."/>
            <person name="Birren B."/>
        </authorList>
    </citation>
    <scope>NUCLEOTIDE SEQUENCE [LARGE SCALE GENOMIC DNA]</scope>
    <source>
        <strain evidence="4 5">CBS 118157</strain>
    </source>
</reference>
<keyword evidence="3" id="KW-0812">Transmembrane</keyword>
<dbReference type="InterPro" id="IPR036259">
    <property type="entry name" value="MFS_trans_sf"/>
</dbReference>
<accession>A0A0D2EWX6</accession>
<gene>
    <name evidence="4" type="ORF">PV05_00480</name>
</gene>
<keyword evidence="3" id="KW-0472">Membrane</keyword>
<dbReference type="EMBL" id="KN847317">
    <property type="protein sequence ID" value="KIW60248.1"/>
    <property type="molecule type" value="Genomic_DNA"/>
</dbReference>
<feature type="transmembrane region" description="Helical" evidence="3">
    <location>
        <begin position="276"/>
        <end position="298"/>
    </location>
</feature>
<feature type="transmembrane region" description="Helical" evidence="3">
    <location>
        <begin position="113"/>
        <end position="132"/>
    </location>
</feature>
<dbReference type="PANTHER" id="PTHR11360">
    <property type="entry name" value="MONOCARBOXYLATE TRANSPORTER"/>
    <property type="match status" value="1"/>
</dbReference>
<dbReference type="OrthoDB" id="6509908at2759"/>
<feature type="transmembrane region" description="Helical" evidence="3">
    <location>
        <begin position="138"/>
        <end position="161"/>
    </location>
</feature>
<name>A0A0D2EWX6_9EURO</name>
<dbReference type="InterPro" id="IPR050327">
    <property type="entry name" value="Proton-linked_MCT"/>
</dbReference>
<dbReference type="Gene3D" id="1.20.1250.20">
    <property type="entry name" value="MFS general substrate transporter like domains"/>
    <property type="match status" value="2"/>
</dbReference>
<evidence type="ECO:0000313" key="4">
    <source>
        <dbReference type="EMBL" id="KIW60248.1"/>
    </source>
</evidence>
<feature type="transmembrane region" description="Helical" evidence="3">
    <location>
        <begin position="409"/>
        <end position="434"/>
    </location>
</feature>
<evidence type="ECO:0000256" key="2">
    <source>
        <dbReference type="ARBA" id="ARBA00006727"/>
    </source>
</evidence>
<keyword evidence="3" id="KW-1133">Transmembrane helix</keyword>
<feature type="transmembrane region" description="Helical" evidence="3">
    <location>
        <begin position="310"/>
        <end position="333"/>
    </location>
</feature>
<dbReference type="SUPFAM" id="SSF103473">
    <property type="entry name" value="MFS general substrate transporter"/>
    <property type="match status" value="1"/>
</dbReference>